<dbReference type="Proteomes" id="UP001163846">
    <property type="component" value="Unassembled WGS sequence"/>
</dbReference>
<gene>
    <name evidence="1" type="ORF">F5878DRAFT_515143</name>
</gene>
<evidence type="ECO:0000313" key="1">
    <source>
        <dbReference type="EMBL" id="KAJ3831694.1"/>
    </source>
</evidence>
<dbReference type="EMBL" id="MU807293">
    <property type="protein sequence ID" value="KAJ3831694.1"/>
    <property type="molecule type" value="Genomic_DNA"/>
</dbReference>
<dbReference type="AlphaFoldDB" id="A0AA38NW39"/>
<feature type="non-terminal residue" evidence="1">
    <location>
        <position position="67"/>
    </location>
</feature>
<sequence>AGEVLRRESTVYRRWQRIFSGKDKKVKDDYQPFESRLEWEISQWAVKEKLSQKSFDRLLKIPEVQSK</sequence>
<accession>A0AA38NW39</accession>
<feature type="non-terminal residue" evidence="1">
    <location>
        <position position="1"/>
    </location>
</feature>
<keyword evidence="2" id="KW-1185">Reference proteome</keyword>
<reference evidence="1" key="1">
    <citation type="submission" date="2022-08" db="EMBL/GenBank/DDBJ databases">
        <authorList>
            <consortium name="DOE Joint Genome Institute"/>
            <person name="Min B."/>
            <person name="Riley R."/>
            <person name="Sierra-Patev S."/>
            <person name="Naranjo-Ortiz M."/>
            <person name="Looney B."/>
            <person name="Konkel Z."/>
            <person name="Slot J.C."/>
            <person name="Sakamoto Y."/>
            <person name="Steenwyk J.L."/>
            <person name="Rokas A."/>
            <person name="Carro J."/>
            <person name="Camarero S."/>
            <person name="Ferreira P."/>
            <person name="Molpeceres G."/>
            <person name="Ruiz-Duenas F.J."/>
            <person name="Serrano A."/>
            <person name="Henrissat B."/>
            <person name="Drula E."/>
            <person name="Hughes K.W."/>
            <person name="Mata J.L."/>
            <person name="Ishikawa N.K."/>
            <person name="Vargas-Isla R."/>
            <person name="Ushijima S."/>
            <person name="Smith C.A."/>
            <person name="Ahrendt S."/>
            <person name="Andreopoulos W."/>
            <person name="He G."/>
            <person name="Labutti K."/>
            <person name="Lipzen A."/>
            <person name="Ng V."/>
            <person name="Sandor L."/>
            <person name="Barry K."/>
            <person name="Martinez A.T."/>
            <person name="Xiao Y."/>
            <person name="Gibbons J.G."/>
            <person name="Terashima K."/>
            <person name="Hibbett D.S."/>
            <person name="Grigoriev I.V."/>
        </authorList>
    </citation>
    <scope>NUCLEOTIDE SEQUENCE</scope>
    <source>
        <strain evidence="1">TFB9207</strain>
    </source>
</reference>
<organism evidence="1 2">
    <name type="scientific">Lentinula raphanica</name>
    <dbReference type="NCBI Taxonomy" id="153919"/>
    <lineage>
        <taxon>Eukaryota</taxon>
        <taxon>Fungi</taxon>
        <taxon>Dikarya</taxon>
        <taxon>Basidiomycota</taxon>
        <taxon>Agaricomycotina</taxon>
        <taxon>Agaricomycetes</taxon>
        <taxon>Agaricomycetidae</taxon>
        <taxon>Agaricales</taxon>
        <taxon>Marasmiineae</taxon>
        <taxon>Omphalotaceae</taxon>
        <taxon>Lentinula</taxon>
    </lineage>
</organism>
<protein>
    <submittedName>
        <fullName evidence="1">Uncharacterized protein</fullName>
    </submittedName>
</protein>
<comment type="caution">
    <text evidence="1">The sequence shown here is derived from an EMBL/GenBank/DDBJ whole genome shotgun (WGS) entry which is preliminary data.</text>
</comment>
<evidence type="ECO:0000313" key="2">
    <source>
        <dbReference type="Proteomes" id="UP001163846"/>
    </source>
</evidence>
<name>A0AA38NW39_9AGAR</name>
<proteinExistence type="predicted"/>